<reference evidence="4" key="1">
    <citation type="submission" date="2017-03" db="EMBL/GenBank/DDBJ databases">
        <authorList>
            <person name="Lund M.B."/>
        </authorList>
    </citation>
    <scope>NUCLEOTIDE SEQUENCE [LARGE SCALE GENOMIC DNA]</scope>
</reference>
<dbReference type="Pfam" id="PF13556">
    <property type="entry name" value="HTH_30"/>
    <property type="match status" value="1"/>
</dbReference>
<dbReference type="PANTHER" id="PTHR33744">
    <property type="entry name" value="CARBOHYDRATE DIACID REGULATOR"/>
    <property type="match status" value="1"/>
</dbReference>
<dbReference type="EMBL" id="NAEP01000049">
    <property type="protein sequence ID" value="PDQ34678.1"/>
    <property type="molecule type" value="Genomic_DNA"/>
</dbReference>
<feature type="domain" description="PucR C-terminal helix-turn-helix" evidence="2">
    <location>
        <begin position="476"/>
        <end position="533"/>
    </location>
</feature>
<dbReference type="InterPro" id="IPR012914">
    <property type="entry name" value="PucR_dom"/>
</dbReference>
<name>A0A2A6FPT0_9MICO</name>
<gene>
    <name evidence="3" type="ORF">B5766_10160</name>
</gene>
<dbReference type="InterPro" id="IPR051448">
    <property type="entry name" value="CdaR-like_regulators"/>
</dbReference>
<proteinExistence type="predicted"/>
<dbReference type="InterPro" id="IPR042070">
    <property type="entry name" value="PucR_C-HTH_sf"/>
</dbReference>
<dbReference type="Gene3D" id="1.10.10.2840">
    <property type="entry name" value="PucR C-terminal helix-turn-helix domain"/>
    <property type="match status" value="1"/>
</dbReference>
<dbReference type="Proteomes" id="UP000219994">
    <property type="component" value="Unassembled WGS sequence"/>
</dbReference>
<evidence type="ECO:0000313" key="4">
    <source>
        <dbReference type="Proteomes" id="UP000219994"/>
    </source>
</evidence>
<protein>
    <recommendedName>
        <fullName evidence="5">PucR family transcriptional regulator</fullName>
    </recommendedName>
</protein>
<evidence type="ECO:0000259" key="1">
    <source>
        <dbReference type="Pfam" id="PF07905"/>
    </source>
</evidence>
<feature type="domain" description="Purine catabolism PurC-like" evidence="1">
    <location>
        <begin position="10"/>
        <end position="130"/>
    </location>
</feature>
<accession>A0A2A6FPT0</accession>
<evidence type="ECO:0000259" key="2">
    <source>
        <dbReference type="Pfam" id="PF13556"/>
    </source>
</evidence>
<dbReference type="Pfam" id="PF07905">
    <property type="entry name" value="PucR"/>
    <property type="match status" value="1"/>
</dbReference>
<organism evidence="3 4">
    <name type="scientific">Candidatus Lumbricidiphila eiseniae</name>
    <dbReference type="NCBI Taxonomy" id="1969409"/>
    <lineage>
        <taxon>Bacteria</taxon>
        <taxon>Bacillati</taxon>
        <taxon>Actinomycetota</taxon>
        <taxon>Actinomycetes</taxon>
        <taxon>Micrococcales</taxon>
        <taxon>Microbacteriaceae</taxon>
        <taxon>Candidatus Lumbricidiphila</taxon>
    </lineage>
</organism>
<dbReference type="InterPro" id="IPR025736">
    <property type="entry name" value="PucR_C-HTH_dom"/>
</dbReference>
<sequence>MHNRVTVANVLRLQVVVDGAPDVLAGRDHLNSTVAWVHVADSTSVATGLDGGELLLSTGTAWPSRDADLERYLGLLLEAKISGMIVELSDEFPHIPALAIRLFDQAHTPLIVLRHPIQFVRVTSVVHRQIIAGQEAALDARATVHALFTEMSLRGSPLDFIVGELARELSSTVVLEDEDRRVIAFAGDDGSALIGWEKLSARISSEAAWGSSRTGRTADCDESAFLISPIAARGRRFGNLIVFPSRPHLAGRATVLEQGAIALALNRLTSDDPVEWTRQSERLLVEALISGRYRSQQSLLGQLDGMGFPTTGREFAALALAVRGAEPLKKWADFLNLRLKEAGVASIVAITDSMSGRRVITAIVSHDPQLVLSELWVRHLASTLNRGAGADDFSALLSVGQSVDSVDDLLRSLINVRDSHDFSPTMQVGRIDVWRATDRPIDYLLAALAQDGRARWFIDQTLGPLLRHDGAHGSDLISVLEACVRAPGNRSAAAKASLLSRSVFYQRIAVIENLLGVSLRDGSTLSALHTALTLYRTRGTVNPGQWDRLVTG</sequence>
<dbReference type="PANTHER" id="PTHR33744:SF1">
    <property type="entry name" value="DNA-BINDING TRANSCRIPTIONAL ACTIVATOR ADER"/>
    <property type="match status" value="1"/>
</dbReference>
<dbReference type="AlphaFoldDB" id="A0A2A6FPT0"/>
<evidence type="ECO:0008006" key="5">
    <source>
        <dbReference type="Google" id="ProtNLM"/>
    </source>
</evidence>
<comment type="caution">
    <text evidence="3">The sequence shown here is derived from an EMBL/GenBank/DDBJ whole genome shotgun (WGS) entry which is preliminary data.</text>
</comment>
<evidence type="ECO:0000313" key="3">
    <source>
        <dbReference type="EMBL" id="PDQ34678.1"/>
    </source>
</evidence>